<dbReference type="Proteomes" id="UP000060016">
    <property type="component" value="Chromosome"/>
</dbReference>
<proteinExistence type="predicted"/>
<gene>
    <name evidence="1" type="ORF">AK829_03280</name>
</gene>
<dbReference type="AlphaFoldDB" id="A0A0K1RA99"/>
<dbReference type="EMBL" id="CP012342">
    <property type="protein sequence ID" value="AKV58350.1"/>
    <property type="molecule type" value="Genomic_DNA"/>
</dbReference>
<protein>
    <submittedName>
        <fullName evidence="1">Uncharacterized protein</fullName>
    </submittedName>
</protein>
<dbReference type="PATRIC" id="fig|156976.3.peg.647"/>
<organism evidence="1 2">
    <name type="scientific">Corynebacterium riegelii</name>
    <dbReference type="NCBI Taxonomy" id="156976"/>
    <lineage>
        <taxon>Bacteria</taxon>
        <taxon>Bacillati</taxon>
        <taxon>Actinomycetota</taxon>
        <taxon>Actinomycetes</taxon>
        <taxon>Mycobacteriales</taxon>
        <taxon>Corynebacteriaceae</taxon>
        <taxon>Corynebacterium</taxon>
    </lineage>
</organism>
<accession>A0A0K1RA99</accession>
<dbReference type="STRING" id="156976.AK829_03280"/>
<evidence type="ECO:0000313" key="2">
    <source>
        <dbReference type="Proteomes" id="UP000060016"/>
    </source>
</evidence>
<reference evidence="1 2" key="1">
    <citation type="submission" date="2015-08" db="EMBL/GenBank/DDBJ databases">
        <authorList>
            <person name="Babu N.S."/>
            <person name="Beckwith C.J."/>
            <person name="Beseler K.G."/>
            <person name="Brison A."/>
            <person name="Carone J.V."/>
            <person name="Caskin T.P."/>
            <person name="Diamond M."/>
            <person name="Durham M.E."/>
            <person name="Foxe J.M."/>
            <person name="Go M."/>
            <person name="Henderson B.A."/>
            <person name="Jones I.B."/>
            <person name="McGettigan J.A."/>
            <person name="Micheletti S.J."/>
            <person name="Nasrallah M.E."/>
            <person name="Ortiz D."/>
            <person name="Piller C.R."/>
            <person name="Privatt S.R."/>
            <person name="Schneider S.L."/>
            <person name="Sharp S."/>
            <person name="Smith T.C."/>
            <person name="Stanton J.D."/>
            <person name="Ullery H.E."/>
            <person name="Wilson R.J."/>
            <person name="Serrano M.G."/>
            <person name="Buck G."/>
            <person name="Lee V."/>
            <person name="Wang Y."/>
            <person name="Carvalho R."/>
            <person name="Voegtly L."/>
            <person name="Shi R."/>
            <person name="Duckworth R."/>
            <person name="Johnson A."/>
            <person name="Loviza R."/>
            <person name="Walstead R."/>
            <person name="Shah Z."/>
            <person name="Kiflezghi M."/>
            <person name="Wade K."/>
            <person name="Ball S.L."/>
            <person name="Bradley K.W."/>
            <person name="Asai D.J."/>
            <person name="Bowman C.A."/>
            <person name="Russell D.A."/>
            <person name="Pope W.H."/>
            <person name="Jacobs-Sera D."/>
            <person name="Hendrix R.W."/>
            <person name="Hatfull G.F."/>
        </authorList>
    </citation>
    <scope>NUCLEOTIDE SEQUENCE [LARGE SCALE GENOMIC DNA]</scope>
    <source>
        <strain evidence="1 2">PUDD_83A45</strain>
    </source>
</reference>
<dbReference type="RefSeq" id="WP_052204227.1">
    <property type="nucleotide sequence ID" value="NZ_BAAAGW010000006.1"/>
</dbReference>
<keyword evidence="2" id="KW-1185">Reference proteome</keyword>
<evidence type="ECO:0000313" key="1">
    <source>
        <dbReference type="EMBL" id="AKV58350.1"/>
    </source>
</evidence>
<name>A0A0K1RA99_9CORY</name>
<sequence>MARLWALLRKHPGFRLARYELGLYRDLTRWVKGVQLIPDGADALPHPPGRLQMLGVLTAVLVSEMVAVHLLLPPGSLRLIALIISAWSFIYLWSLIASERIRPSYIAKDVIVLRRGRIVFAEVPTALIRSQRRERSFASDIEIEQGVLTLGSPAGTDTVVDLEKPIEAAKDRYPWQKPRYERVHQVRFYAGATQP</sequence>
<dbReference type="KEGG" id="crie:AK829_03280"/>